<protein>
    <submittedName>
        <fullName evidence="2">Uncharacterized protein</fullName>
    </submittedName>
</protein>
<reference evidence="2" key="2">
    <citation type="submission" date="2021-08" db="EMBL/GenBank/DDBJ databases">
        <authorList>
            <person name="Gostincar C."/>
            <person name="Sun X."/>
            <person name="Song Z."/>
            <person name="Gunde-Cimerman N."/>
        </authorList>
    </citation>
    <scope>NUCLEOTIDE SEQUENCE</scope>
    <source>
        <strain evidence="2">EXF-8016</strain>
    </source>
</reference>
<feature type="region of interest" description="Disordered" evidence="1">
    <location>
        <begin position="50"/>
        <end position="87"/>
    </location>
</feature>
<sequence>MDAKTDEQASKATLDKKRATPIIARPVPFPERLGEESQVPARDVFVTESFKSSSQSSDQLRACQKAQKKIKALRRRDRTPGEDAADL</sequence>
<accession>A0A9P8K8K7</accession>
<comment type="caution">
    <text evidence="2">The sequence shown here is derived from an EMBL/GenBank/DDBJ whole genome shotgun (WGS) entry which is preliminary data.</text>
</comment>
<reference evidence="2" key="1">
    <citation type="journal article" date="2021" name="J Fungi (Basel)">
        <title>Virulence traits and population genomics of the black yeast Aureobasidium melanogenum.</title>
        <authorList>
            <person name="Cernosa A."/>
            <person name="Sun X."/>
            <person name="Gostincar C."/>
            <person name="Fang C."/>
            <person name="Gunde-Cimerman N."/>
            <person name="Song Z."/>
        </authorList>
    </citation>
    <scope>NUCLEOTIDE SEQUENCE</scope>
    <source>
        <strain evidence="2">EXF-8016</strain>
    </source>
</reference>
<dbReference type="Proteomes" id="UP000767238">
    <property type="component" value="Unassembled WGS sequence"/>
</dbReference>
<evidence type="ECO:0000313" key="2">
    <source>
        <dbReference type="EMBL" id="KAH0221631.1"/>
    </source>
</evidence>
<dbReference type="AlphaFoldDB" id="A0A9P8K8K7"/>
<feature type="region of interest" description="Disordered" evidence="1">
    <location>
        <begin position="1"/>
        <end position="23"/>
    </location>
</feature>
<proteinExistence type="predicted"/>
<evidence type="ECO:0000313" key="3">
    <source>
        <dbReference type="Proteomes" id="UP000767238"/>
    </source>
</evidence>
<feature type="compositionally biased region" description="Basic and acidic residues" evidence="1">
    <location>
        <begin position="1"/>
        <end position="18"/>
    </location>
</feature>
<organism evidence="2 3">
    <name type="scientific">Aureobasidium melanogenum</name>
    <name type="common">Aureobasidium pullulans var. melanogenum</name>
    <dbReference type="NCBI Taxonomy" id="46634"/>
    <lineage>
        <taxon>Eukaryota</taxon>
        <taxon>Fungi</taxon>
        <taxon>Dikarya</taxon>
        <taxon>Ascomycota</taxon>
        <taxon>Pezizomycotina</taxon>
        <taxon>Dothideomycetes</taxon>
        <taxon>Dothideomycetidae</taxon>
        <taxon>Dothideales</taxon>
        <taxon>Saccotheciaceae</taxon>
        <taxon>Aureobasidium</taxon>
    </lineage>
</organism>
<feature type="compositionally biased region" description="Basic residues" evidence="1">
    <location>
        <begin position="66"/>
        <end position="77"/>
    </location>
</feature>
<dbReference type="EMBL" id="JAHFYH010000031">
    <property type="protein sequence ID" value="KAH0221631.1"/>
    <property type="molecule type" value="Genomic_DNA"/>
</dbReference>
<name>A0A9P8K8K7_AURME</name>
<gene>
    <name evidence="2" type="ORF">KCV03_g4942</name>
</gene>
<evidence type="ECO:0000256" key="1">
    <source>
        <dbReference type="SAM" id="MobiDB-lite"/>
    </source>
</evidence>
<feature type="non-terminal residue" evidence="2">
    <location>
        <position position="87"/>
    </location>
</feature>